<keyword evidence="3" id="KW-1185">Reference proteome</keyword>
<proteinExistence type="predicted"/>
<dbReference type="RefSeq" id="WP_138318302.1">
    <property type="nucleotide sequence ID" value="NZ_VCBC01000002.1"/>
</dbReference>
<gene>
    <name evidence="2" type="ORF">FE810_01755</name>
</gene>
<dbReference type="AlphaFoldDB" id="A0A5R9IST3"/>
<name>A0A5R9IST3_9GAMM</name>
<dbReference type="Pfam" id="PF13860">
    <property type="entry name" value="FlgD_ig"/>
    <property type="match status" value="1"/>
</dbReference>
<dbReference type="OrthoDB" id="9785233at2"/>
<dbReference type="EMBL" id="VCBC01000002">
    <property type="protein sequence ID" value="TLU67699.1"/>
    <property type="molecule type" value="Genomic_DNA"/>
</dbReference>
<dbReference type="Gene3D" id="2.30.30.910">
    <property type="match status" value="1"/>
</dbReference>
<evidence type="ECO:0000313" key="3">
    <source>
        <dbReference type="Proteomes" id="UP000307790"/>
    </source>
</evidence>
<accession>A0A5R9IST3</accession>
<evidence type="ECO:0000259" key="1">
    <source>
        <dbReference type="Pfam" id="PF13860"/>
    </source>
</evidence>
<dbReference type="InterPro" id="IPR025965">
    <property type="entry name" value="FlgD/Vpr_Ig-like"/>
</dbReference>
<dbReference type="Proteomes" id="UP000307790">
    <property type="component" value="Unassembled WGS sequence"/>
</dbReference>
<organism evidence="2 3">
    <name type="scientific">Thalassotalea litorea</name>
    <dbReference type="NCBI Taxonomy" id="2020715"/>
    <lineage>
        <taxon>Bacteria</taxon>
        <taxon>Pseudomonadati</taxon>
        <taxon>Pseudomonadota</taxon>
        <taxon>Gammaproteobacteria</taxon>
        <taxon>Alteromonadales</taxon>
        <taxon>Colwelliaceae</taxon>
        <taxon>Thalassotalea</taxon>
    </lineage>
</organism>
<evidence type="ECO:0000313" key="2">
    <source>
        <dbReference type="EMBL" id="TLU67699.1"/>
    </source>
</evidence>
<feature type="domain" description="FlgD/Vpr Ig-like" evidence="1">
    <location>
        <begin position="105"/>
        <end position="168"/>
    </location>
</feature>
<sequence length="220" mass="24421">MARIEPSFITSITGVIRIGDLLARILPSPKLEAEDDPLDIKSGVAQMLADTGGRLNSLNRSHMQGSENVLTGFSSSNSALQASALVGRYLLTQQNLVELDFACEVQGQIELPANGRHVMVYVQNDRQDIVKIIPLGDLSKGKTFFRWQGDDRFGKPVDPGAYRFIVSAIIERELKSITVRTFHKIIRVVTDPNNDKLQLILENNSQVDYSVNLLLKDDSL</sequence>
<reference evidence="2 3" key="1">
    <citation type="submission" date="2019-05" db="EMBL/GenBank/DDBJ databases">
        <title>Genome sequences of Thalassotalea litorea 1K03283.</title>
        <authorList>
            <person name="Zhang D."/>
        </authorList>
    </citation>
    <scope>NUCLEOTIDE SEQUENCE [LARGE SCALE GENOMIC DNA]</scope>
    <source>
        <strain evidence="2 3">MCCC 1K03283</strain>
    </source>
</reference>
<dbReference type="Gene3D" id="2.60.40.4070">
    <property type="match status" value="1"/>
</dbReference>
<comment type="caution">
    <text evidence="2">The sequence shown here is derived from an EMBL/GenBank/DDBJ whole genome shotgun (WGS) entry which is preliminary data.</text>
</comment>
<protein>
    <recommendedName>
        <fullName evidence="1">FlgD/Vpr Ig-like domain-containing protein</fullName>
    </recommendedName>
</protein>